<dbReference type="InterPro" id="IPR036322">
    <property type="entry name" value="WD40_repeat_dom_sf"/>
</dbReference>
<dbReference type="Pfam" id="PF10433">
    <property type="entry name" value="Beta-prop_RSE1_1st"/>
    <property type="match status" value="1"/>
</dbReference>
<evidence type="ECO:0000259" key="4">
    <source>
        <dbReference type="Pfam" id="PF10433"/>
    </source>
</evidence>
<comment type="caution">
    <text evidence="6">The sequence shown here is derived from an EMBL/GenBank/DDBJ whole genome shotgun (WGS) entry which is preliminary data.</text>
</comment>
<dbReference type="FunFam" id="2.130.10.10:FF:000068">
    <property type="entry name" value="Pre-mRNA-splicing factor rse1, variant"/>
    <property type="match status" value="1"/>
</dbReference>
<evidence type="ECO:0000259" key="3">
    <source>
        <dbReference type="Pfam" id="PF03178"/>
    </source>
</evidence>
<dbReference type="EMBL" id="JACAZE010000009">
    <property type="protein sequence ID" value="KAF7305973.1"/>
    <property type="molecule type" value="Genomic_DNA"/>
</dbReference>
<dbReference type="Pfam" id="PF03178">
    <property type="entry name" value="CPSF_A"/>
    <property type="match status" value="1"/>
</dbReference>
<evidence type="ECO:0000256" key="2">
    <source>
        <dbReference type="ARBA" id="ARBA00023242"/>
    </source>
</evidence>
<evidence type="ECO:0000256" key="1">
    <source>
        <dbReference type="ARBA" id="ARBA00004123"/>
    </source>
</evidence>
<organism evidence="6 7">
    <name type="scientific">Mycena chlorophos</name>
    <name type="common">Agaric fungus</name>
    <name type="synonym">Agaricus chlorophos</name>
    <dbReference type="NCBI Taxonomy" id="658473"/>
    <lineage>
        <taxon>Eukaryota</taxon>
        <taxon>Fungi</taxon>
        <taxon>Dikarya</taxon>
        <taxon>Basidiomycota</taxon>
        <taxon>Agaricomycotina</taxon>
        <taxon>Agaricomycetes</taxon>
        <taxon>Agaricomycetidae</taxon>
        <taxon>Agaricales</taxon>
        <taxon>Marasmiineae</taxon>
        <taxon>Mycenaceae</taxon>
        <taxon>Mycena</taxon>
    </lineage>
</organism>
<dbReference type="InterPro" id="IPR004871">
    <property type="entry name" value="RSE1/DDB1/CPSF1_C"/>
</dbReference>
<dbReference type="GO" id="GO:0003676">
    <property type="term" value="F:nucleic acid binding"/>
    <property type="evidence" value="ECO:0007669"/>
    <property type="project" value="InterPro"/>
</dbReference>
<evidence type="ECO:0000313" key="7">
    <source>
        <dbReference type="Proteomes" id="UP000613580"/>
    </source>
</evidence>
<comment type="subcellular location">
    <subcellularLocation>
        <location evidence="1">Nucleus</location>
    </subcellularLocation>
</comment>
<dbReference type="OrthoDB" id="436637at2759"/>
<dbReference type="PANTHER" id="PTHR10644">
    <property type="entry name" value="DNA REPAIR/RNA PROCESSING CPSF FAMILY"/>
    <property type="match status" value="1"/>
</dbReference>
<proteinExistence type="predicted"/>
<keyword evidence="7" id="KW-1185">Reference proteome</keyword>
<evidence type="ECO:0000259" key="5">
    <source>
        <dbReference type="Pfam" id="PF23726"/>
    </source>
</evidence>
<accession>A0A8H6W8V8</accession>
<evidence type="ECO:0000313" key="6">
    <source>
        <dbReference type="EMBL" id="KAF7305973.1"/>
    </source>
</evidence>
<feature type="domain" description="RSE1/DDB1/CPSF1 first beta-propeller" evidence="4">
    <location>
        <begin position="16"/>
        <end position="406"/>
    </location>
</feature>
<dbReference type="InterPro" id="IPR015943">
    <property type="entry name" value="WD40/YVTN_repeat-like_dom_sf"/>
</dbReference>
<dbReference type="InterPro" id="IPR018846">
    <property type="entry name" value="Beta-prop_RSE1/DDB1/CPSF1_1st"/>
</dbReference>
<dbReference type="Pfam" id="PF23726">
    <property type="entry name" value="Beta-prop_RSE1_2nd"/>
    <property type="match status" value="1"/>
</dbReference>
<dbReference type="InterPro" id="IPR050358">
    <property type="entry name" value="RSE1/DDB1/CFT1"/>
</dbReference>
<dbReference type="SUPFAM" id="SSF50978">
    <property type="entry name" value="WD40 repeat-like"/>
    <property type="match status" value="1"/>
</dbReference>
<dbReference type="Gene3D" id="2.130.10.10">
    <property type="entry name" value="YVTN repeat-like/Quinoprotein amine dehydrogenase"/>
    <property type="match status" value="2"/>
</dbReference>
<dbReference type="Proteomes" id="UP000613580">
    <property type="component" value="Unassembled WGS sequence"/>
</dbReference>
<gene>
    <name evidence="6" type="ORF">HMN09_00751800</name>
</gene>
<dbReference type="AlphaFoldDB" id="A0A8H6W8V8"/>
<dbReference type="GO" id="GO:0005634">
    <property type="term" value="C:nucleus"/>
    <property type="evidence" value="ECO:0007669"/>
    <property type="project" value="UniProtKB-SubCell"/>
</dbReference>
<feature type="domain" description="RSE1/DDB1/CPSF1 second beta-propeller" evidence="5">
    <location>
        <begin position="476"/>
        <end position="792"/>
    </location>
</feature>
<sequence length="1229" mass="134747">MHLYNLTLQPPTAGSHAIVGNFSGARQQEIIVSHGTRLELLRPDVQTGKVATVIATDVFGSIRSLAAFRLTGGTKDYAIVGSDSGRIVILDYDPKTSSFVKLHQETFGKSGARRIVPGQYLATDPKGRAVMISAMEKAKLVYILNRDAAANLTISSPLEAHKANTIVHHIVGLDVGFENPMFAALEVDYTEADQDHTGQAAKDTEKARQLRIPIRPLTLSRCSRTTSLTLGSIMSCASGVNPPTDEPTCWCKSPVARSRHRNVLTVPPGCSFAVKTTSSIDIWIHDSTVSPSREENIPSKTPAAASSSSPPLCTKCGCGAFFFLLQSEDGDLYKVTIEHEEEEVRALKIKYFDTIPVASSLCILKSGFLFVASEFGNHYLYQFQKLGDDDNEPEFSSTSYPSYGMANPHLPLPQAFFQPRPLENLVVADELESLNPIIASQVLNVLPNSDAPQIFAVCGRGPKSSLRTLRHGLEVEESVSSELPGIPNAVWTIKRQEDDEFDSYIILSFVNGTLVLSIGETIEEVQDTGFLSSAPTLAVQQIGADALLQVHPQGIRHVLADRRVNEWRVPPGKTIVCATTNKRQVVVALSSAELVYFELDLDGQLNEYQDRKAMGSTVLAMSIAEVPEGRQRTPFLAVGCEDQTVRIVSLDPDTTLEAISLQALTSPASSICIADMLDASINKNQPTMFVNIGLQNGVLLRTVLDPTNGQLTDTRTRFLGTRPIRLVRVQIQRHPAILALSSRSWLNYTYQNLMHFSPLIFENFDYAWSFSAELSPEGLIGITGSTLRIFQITRLGTKLKQDSIPLSYTPRKFITHPNNHYFYMIESDHRVRSPETAAQKIDELKKQGKRISPESLDLPPEVFGHIKAPAGTWASCIRIVDPIKAETVSCITLDNNEAAFSIAIVPFAARGGELHLVVGTAADTIVSPRSTSSGFFRVYSFTNNGAGLELLHKTETDDVPLAIMGFQGRLAAGVGKALRIYEIGKKKLLRKVENKSFGSTIVTLNTQGSRILVGDMQESVSFVVYKAPENRLLTFADDSQPRWVTAVSMVDYNTIAVGDRFGNVFINRLDAKISEQVDDDPTGAGIIHEKQQLMGAPHKTKMLAHFHVGDMITSIHKVSMVAGGREILLYTCLHGTIGILVPFVSKEDVDLLSTLEQHMRTEQNSLVGRDQLSWRGYYVPVKAVVDGDLCENFARLPAGKQSAIAGELDRTIGEVLKKLEQLRTTSSGF</sequence>
<feature type="domain" description="RSE1/DDB1/CPSF1 C-terminal" evidence="3">
    <location>
        <begin position="874"/>
        <end position="1194"/>
    </location>
</feature>
<protein>
    <submittedName>
        <fullName evidence="6">CPSF-A domain-containing protein</fullName>
    </submittedName>
</protein>
<name>A0A8H6W8V8_MYCCL</name>
<dbReference type="InterPro" id="IPR058543">
    <property type="entry name" value="Beta-prop_RSE1/DDB1/CPSF1_2nd"/>
</dbReference>
<reference evidence="6" key="1">
    <citation type="submission" date="2020-05" db="EMBL/GenBank/DDBJ databases">
        <title>Mycena genomes resolve the evolution of fungal bioluminescence.</title>
        <authorList>
            <person name="Tsai I.J."/>
        </authorList>
    </citation>
    <scope>NUCLEOTIDE SEQUENCE</scope>
    <source>
        <strain evidence="6">110903Hualien_Pintung</strain>
    </source>
</reference>
<keyword evidence="2" id="KW-0539">Nucleus</keyword>